<evidence type="ECO:0000313" key="4">
    <source>
        <dbReference type="Proteomes" id="UP001466331"/>
    </source>
</evidence>
<dbReference type="InterPro" id="IPR051203">
    <property type="entry name" value="Polysaccharide_Synthase-Rel"/>
</dbReference>
<feature type="domain" description="Polysaccharide biosynthesis protein CapD-like" evidence="2">
    <location>
        <begin position="149"/>
        <end position="435"/>
    </location>
</feature>
<comment type="similarity">
    <text evidence="1">Belongs to the polysaccharide synthase family.</text>
</comment>
<proteinExistence type="inferred from homology"/>
<sequence length="492" mass="54128">MSRDKQHRIYIIGAGIAGTAIAREIMDKGIFGTVAAFLDDDAAKIGKKILGTPVLGPIDDVLPVLGNKQEDEALIAMPGAQRSVLKNIYFSLKSVGFRRIRILPTVSQILDGDAHLIQTKEVDPVDILPREPVTLNLSEALAYLRGKRVLITGAGGSIGSELARQLLSGGVQRLYLFGHGENSIYETERELRLLQKEGVGEKAAIVPVIGELQDRDFMRYILKKLKADVVFHCAAHKHVPLMEENPVEAIKNNVFGTKNIVDAAHEAGTERFVLVSTDKAVEPVSVYGCSKRIAEEIVLSSSGSSCAYMVVRFGNVLGSRGSILPLFKKQILTGGPVTITSKNASRFFMTIPEAASLILKAGGVTEKGALFVLEMGEPIRIVDLAEQLIRFYGFVPYEDIKIEYIGLRPGEKEEEKLIASNECFESTPYPGILKVARMGSSALDITSLLDRLYPVCFPVEGKYELFRNRDFLKSVLTEYFEHYRVFSNNFGG</sequence>
<name>A0ABU9UBC3_9SPIR</name>
<dbReference type="Pfam" id="PF02719">
    <property type="entry name" value="Polysacc_synt_2"/>
    <property type="match status" value="1"/>
</dbReference>
<accession>A0ABU9UBC3</accession>
<evidence type="ECO:0000259" key="2">
    <source>
        <dbReference type="Pfam" id="PF02719"/>
    </source>
</evidence>
<dbReference type="SUPFAM" id="SSF51735">
    <property type="entry name" value="NAD(P)-binding Rossmann-fold domains"/>
    <property type="match status" value="2"/>
</dbReference>
<dbReference type="CDD" id="cd05237">
    <property type="entry name" value="UDP_invert_4-6DH_SDR_e"/>
    <property type="match status" value="1"/>
</dbReference>
<comment type="caution">
    <text evidence="3">The sequence shown here is derived from an EMBL/GenBank/DDBJ whole genome shotgun (WGS) entry which is preliminary data.</text>
</comment>
<dbReference type="PANTHER" id="PTHR43318">
    <property type="entry name" value="UDP-N-ACETYLGLUCOSAMINE 4,6-DEHYDRATASE"/>
    <property type="match status" value="1"/>
</dbReference>
<reference evidence="3 4" key="1">
    <citation type="submission" date="2024-03" db="EMBL/GenBank/DDBJ databases">
        <title>Ignisphaera cupida sp. nov., a hyperthermophilic hydrolytic archaeon from a hot spring of Kamchatka, and proposal of Ignisphaeraceae fam. nov.</title>
        <authorList>
            <person name="Podosokorskaya O.A."/>
            <person name="Elcheninov A.G."/>
            <person name="Maltseva A.I."/>
            <person name="Zayulina K.S."/>
            <person name="Novikov A."/>
            <person name="Merkel A.Y."/>
        </authorList>
    </citation>
    <scope>NUCLEOTIDE SEQUENCE [LARGE SCALE GENOMIC DNA]</scope>
    <source>
        <strain evidence="3 4">38H-sp</strain>
    </source>
</reference>
<organism evidence="3 4">
    <name type="scientific">Rarispira pelagica</name>
    <dbReference type="NCBI Taxonomy" id="3141764"/>
    <lineage>
        <taxon>Bacteria</taxon>
        <taxon>Pseudomonadati</taxon>
        <taxon>Spirochaetota</taxon>
        <taxon>Spirochaetia</taxon>
        <taxon>Winmispirales</taxon>
        <taxon>Winmispiraceae</taxon>
        <taxon>Rarispira</taxon>
    </lineage>
</organism>
<keyword evidence="4" id="KW-1185">Reference proteome</keyword>
<dbReference type="InterPro" id="IPR036291">
    <property type="entry name" value="NAD(P)-bd_dom_sf"/>
</dbReference>
<dbReference type="PANTHER" id="PTHR43318:SF1">
    <property type="entry name" value="POLYSACCHARIDE BIOSYNTHESIS PROTEIN EPSC-RELATED"/>
    <property type="match status" value="1"/>
</dbReference>
<dbReference type="RefSeq" id="WP_420069399.1">
    <property type="nucleotide sequence ID" value="NZ_JBCHKQ010000002.1"/>
</dbReference>
<gene>
    <name evidence="3" type="ORF">WKV44_05305</name>
</gene>
<dbReference type="InterPro" id="IPR003869">
    <property type="entry name" value="Polysac_CapD-like"/>
</dbReference>
<dbReference type="Proteomes" id="UP001466331">
    <property type="component" value="Unassembled WGS sequence"/>
</dbReference>
<dbReference type="Gene3D" id="3.40.50.720">
    <property type="entry name" value="NAD(P)-binding Rossmann-like Domain"/>
    <property type="match status" value="2"/>
</dbReference>
<dbReference type="EMBL" id="JBCHKQ010000002">
    <property type="protein sequence ID" value="MEM5947953.1"/>
    <property type="molecule type" value="Genomic_DNA"/>
</dbReference>
<protein>
    <submittedName>
        <fullName evidence="3">Nucleoside-diphosphate sugar epimerase/dehydratase</fullName>
    </submittedName>
</protein>
<evidence type="ECO:0000256" key="1">
    <source>
        <dbReference type="ARBA" id="ARBA00007430"/>
    </source>
</evidence>
<evidence type="ECO:0000313" key="3">
    <source>
        <dbReference type="EMBL" id="MEM5947953.1"/>
    </source>
</evidence>